<evidence type="ECO:0000256" key="1">
    <source>
        <dbReference type="SAM" id="MobiDB-lite"/>
    </source>
</evidence>
<feature type="region of interest" description="Disordered" evidence="1">
    <location>
        <begin position="70"/>
        <end position="102"/>
    </location>
</feature>
<feature type="compositionally biased region" description="Basic and acidic residues" evidence="1">
    <location>
        <begin position="87"/>
        <end position="102"/>
    </location>
</feature>
<reference evidence="2 3" key="1">
    <citation type="submission" date="2020-08" db="EMBL/GenBank/DDBJ databases">
        <title>Plant Genome Project.</title>
        <authorList>
            <person name="Zhang R.-G."/>
        </authorList>
    </citation>
    <scope>NUCLEOTIDE SEQUENCE [LARGE SCALE GENOMIC DNA]</scope>
    <source>
        <tissue evidence="2">Rhizome</tissue>
    </source>
</reference>
<feature type="compositionally biased region" description="Basic and acidic residues" evidence="1">
    <location>
        <begin position="7"/>
        <end position="21"/>
    </location>
</feature>
<evidence type="ECO:0000313" key="3">
    <source>
        <dbReference type="Proteomes" id="UP000734854"/>
    </source>
</evidence>
<proteinExistence type="predicted"/>
<dbReference type="EMBL" id="JACMSC010000017">
    <property type="protein sequence ID" value="KAG6479233.1"/>
    <property type="molecule type" value="Genomic_DNA"/>
</dbReference>
<keyword evidence="3" id="KW-1185">Reference proteome</keyword>
<organism evidence="2 3">
    <name type="scientific">Zingiber officinale</name>
    <name type="common">Ginger</name>
    <name type="synonym">Amomum zingiber</name>
    <dbReference type="NCBI Taxonomy" id="94328"/>
    <lineage>
        <taxon>Eukaryota</taxon>
        <taxon>Viridiplantae</taxon>
        <taxon>Streptophyta</taxon>
        <taxon>Embryophyta</taxon>
        <taxon>Tracheophyta</taxon>
        <taxon>Spermatophyta</taxon>
        <taxon>Magnoliopsida</taxon>
        <taxon>Liliopsida</taxon>
        <taxon>Zingiberales</taxon>
        <taxon>Zingiberaceae</taxon>
        <taxon>Zingiber</taxon>
    </lineage>
</organism>
<sequence length="102" mass="11576">MPKIQTHGREKPENSIYHDDSAPPVKVKTIDELHSLQKKRFIILLQGKIYSLFGWEYRKPARVPAACPYKPASKNVDGLNAGTESLVEPHKYSATQSDKKEE</sequence>
<evidence type="ECO:0000313" key="2">
    <source>
        <dbReference type="EMBL" id="KAG6479233.1"/>
    </source>
</evidence>
<dbReference type="PANTHER" id="PTHR37756:SF1">
    <property type="entry name" value="TRANSMEMBRANE PROTEIN"/>
    <property type="match status" value="1"/>
</dbReference>
<name>A0A8J5KJG4_ZINOF</name>
<feature type="region of interest" description="Disordered" evidence="1">
    <location>
        <begin position="1"/>
        <end position="23"/>
    </location>
</feature>
<gene>
    <name evidence="2" type="ORF">ZIOFF_062695</name>
</gene>
<dbReference type="Proteomes" id="UP000734854">
    <property type="component" value="Unassembled WGS sequence"/>
</dbReference>
<protein>
    <submittedName>
        <fullName evidence="2">Uncharacterized protein</fullName>
    </submittedName>
</protein>
<accession>A0A8J5KJG4</accession>
<dbReference type="AlphaFoldDB" id="A0A8J5KJG4"/>
<dbReference type="PANTHER" id="PTHR37756">
    <property type="entry name" value="TRANSMEMBRANE PROTEIN"/>
    <property type="match status" value="1"/>
</dbReference>
<comment type="caution">
    <text evidence="2">The sequence shown here is derived from an EMBL/GenBank/DDBJ whole genome shotgun (WGS) entry which is preliminary data.</text>
</comment>